<feature type="transmembrane region" description="Helical" evidence="10">
    <location>
        <begin position="484"/>
        <end position="507"/>
    </location>
</feature>
<feature type="transmembrane region" description="Helical" evidence="10">
    <location>
        <begin position="96"/>
        <end position="113"/>
    </location>
</feature>
<evidence type="ECO:0000256" key="6">
    <source>
        <dbReference type="ARBA" id="ARBA00022748"/>
    </source>
</evidence>
<evidence type="ECO:0000259" key="11">
    <source>
        <dbReference type="Pfam" id="PF01578"/>
    </source>
</evidence>
<feature type="transmembrane region" description="Helical" evidence="10">
    <location>
        <begin position="451"/>
        <end position="472"/>
    </location>
</feature>
<comment type="subcellular location">
    <subcellularLocation>
        <location evidence="1">Cell inner membrane</location>
        <topology evidence="1">Multi-pass membrane protein</topology>
    </subcellularLocation>
</comment>
<evidence type="ECO:0000259" key="12">
    <source>
        <dbReference type="Pfam" id="PF16327"/>
    </source>
</evidence>
<feature type="transmembrane region" description="Helical" evidence="10">
    <location>
        <begin position="352"/>
        <end position="374"/>
    </location>
</feature>
<evidence type="ECO:0008006" key="14">
    <source>
        <dbReference type="Google" id="ProtNLM"/>
    </source>
</evidence>
<accession>A0A381RT51</accession>
<keyword evidence="5 10" id="KW-0812">Transmembrane</keyword>
<protein>
    <recommendedName>
        <fullName evidence="14">Cytochrome c assembly protein domain-containing protein</fullName>
    </recommendedName>
</protein>
<dbReference type="GO" id="GO:0020037">
    <property type="term" value="F:heme binding"/>
    <property type="evidence" value="ECO:0007669"/>
    <property type="project" value="InterPro"/>
</dbReference>
<comment type="function">
    <text evidence="9">Required for the biogenesis of c-type cytochromes. Possible subunit of a heme lyase.</text>
</comment>
<feature type="domain" description="Cytochrome c-type biogenesis protein CcmF C-terminal" evidence="12">
    <location>
        <begin position="316"/>
        <end position="626"/>
    </location>
</feature>
<proteinExistence type="inferred from homology"/>
<evidence type="ECO:0000256" key="8">
    <source>
        <dbReference type="ARBA" id="ARBA00023136"/>
    </source>
</evidence>
<feature type="transmembrane region" description="Helical" evidence="10">
    <location>
        <begin position="125"/>
        <end position="144"/>
    </location>
</feature>
<feature type="transmembrane region" description="Helical" evidence="10">
    <location>
        <begin position="6"/>
        <end position="28"/>
    </location>
</feature>
<feature type="transmembrane region" description="Helical" evidence="10">
    <location>
        <begin position="278"/>
        <end position="300"/>
    </location>
</feature>
<dbReference type="PANTHER" id="PTHR43653:SF1">
    <property type="entry name" value="CYTOCHROME C-TYPE BIOGENESIS PROTEIN CCMF"/>
    <property type="match status" value="1"/>
</dbReference>
<dbReference type="GO" id="GO:0017004">
    <property type="term" value="P:cytochrome complex assembly"/>
    <property type="evidence" value="ECO:0007669"/>
    <property type="project" value="UniProtKB-KW"/>
</dbReference>
<evidence type="ECO:0000256" key="2">
    <source>
        <dbReference type="ARBA" id="ARBA00009186"/>
    </source>
</evidence>
<feature type="transmembrane region" description="Helical" evidence="10">
    <location>
        <begin position="250"/>
        <end position="266"/>
    </location>
</feature>
<keyword evidence="7 10" id="KW-1133">Transmembrane helix</keyword>
<evidence type="ECO:0000256" key="5">
    <source>
        <dbReference type="ARBA" id="ARBA00022692"/>
    </source>
</evidence>
<reference evidence="13" key="1">
    <citation type="submission" date="2018-05" db="EMBL/GenBank/DDBJ databases">
        <authorList>
            <person name="Lanie J.A."/>
            <person name="Ng W.-L."/>
            <person name="Kazmierczak K.M."/>
            <person name="Andrzejewski T.M."/>
            <person name="Davidsen T.M."/>
            <person name="Wayne K.J."/>
            <person name="Tettelin H."/>
            <person name="Glass J.I."/>
            <person name="Rusch D."/>
            <person name="Podicherti R."/>
            <person name="Tsui H.-C.T."/>
            <person name="Winkler M.E."/>
        </authorList>
    </citation>
    <scope>NUCLEOTIDE SEQUENCE</scope>
</reference>
<dbReference type="AlphaFoldDB" id="A0A381RT51"/>
<dbReference type="InterPro" id="IPR002541">
    <property type="entry name" value="Cyt_c_assembly"/>
</dbReference>
<dbReference type="InterPro" id="IPR003568">
    <property type="entry name" value="Cyt_c_biogenesis_CcmF"/>
</dbReference>
<dbReference type="InterPro" id="IPR003567">
    <property type="entry name" value="Cyt_c_biogenesis"/>
</dbReference>
<dbReference type="PRINTS" id="PR01411">
    <property type="entry name" value="CCMFBIOGNSIS"/>
</dbReference>
<dbReference type="EMBL" id="UINC01002119">
    <property type="protein sequence ID" value="SUZ93107.1"/>
    <property type="molecule type" value="Genomic_DNA"/>
</dbReference>
<evidence type="ECO:0000256" key="1">
    <source>
        <dbReference type="ARBA" id="ARBA00004429"/>
    </source>
</evidence>
<evidence type="ECO:0000256" key="3">
    <source>
        <dbReference type="ARBA" id="ARBA00022475"/>
    </source>
</evidence>
<keyword evidence="4" id="KW-0997">Cell inner membrane</keyword>
<evidence type="ECO:0000313" key="13">
    <source>
        <dbReference type="EMBL" id="SUZ93107.1"/>
    </source>
</evidence>
<keyword evidence="3" id="KW-1003">Cell membrane</keyword>
<keyword evidence="8 10" id="KW-0472">Membrane</keyword>
<evidence type="ECO:0000256" key="10">
    <source>
        <dbReference type="SAM" id="Phobius"/>
    </source>
</evidence>
<organism evidence="13">
    <name type="scientific">marine metagenome</name>
    <dbReference type="NCBI Taxonomy" id="408172"/>
    <lineage>
        <taxon>unclassified sequences</taxon>
        <taxon>metagenomes</taxon>
        <taxon>ecological metagenomes</taxon>
    </lineage>
</organism>
<feature type="domain" description="Cytochrome c assembly protein" evidence="11">
    <location>
        <begin position="89"/>
        <end position="296"/>
    </location>
</feature>
<evidence type="ECO:0000256" key="4">
    <source>
        <dbReference type="ARBA" id="ARBA00022519"/>
    </source>
</evidence>
<feature type="transmembrane region" description="Helical" evidence="10">
    <location>
        <begin position="48"/>
        <end position="73"/>
    </location>
</feature>
<feature type="transmembrane region" description="Helical" evidence="10">
    <location>
        <begin position="394"/>
        <end position="415"/>
    </location>
</feature>
<sequence>MAPEFGQLFLISALAASLMQFLLGLNIIPLNQANRELLITRFTSIHSLAVFLAMLCLSYSFLIDDFSVLYVALNSHTNLPVPYKVAALWGAHEGSLLLWIFLLSLWGASLAYSQKFFDQTIVLKIKSLSILGLVSFGFILFIIYTSNPFERIYPFPEQGRDLNPLLQDPALAVHPPILYAGYVGLAVPFALALASLISIKDYRWAGIARIWAINSWLFLTGGIALGSWWAYYELGWGGWWFWDPVENASLMPWLVATALVHSLIVTEKKQLFNGFSALLAIIAFSLSLLGTFLVRSGVIISVHSFASDPERGLFILMLIGFFTGGALIIYALNQKQSKPLNLNLLSRESLLLLNNVFLCSAAGLIMIGTLYPLVLELINSEKISVGPPYFNFVILFPFIPLMLFIGVAVFSSWGGTGKKLFVNINRLALLSIVFGLTIAYLILGYETPLTTLGIILAIWTIFTGAMPVIKSLRSPTHQLVKNFPMALAHIGLGLTVLGITVTSSYGITFDDTLGFGQSKQVGSYEFKLITIEDRTGPNFKARVATVDIFSDNVKVGSVFPEKRIYDSASPSMTEAGIDSNLFRDLFVALGEDLGGGIWSMHLQYKPLLRLIWLGPFIMMLGGLFRLFLLKPFSREI</sequence>
<evidence type="ECO:0000256" key="7">
    <source>
        <dbReference type="ARBA" id="ARBA00022989"/>
    </source>
</evidence>
<name>A0A381RT51_9ZZZZ</name>
<dbReference type="GO" id="GO:0005886">
    <property type="term" value="C:plasma membrane"/>
    <property type="evidence" value="ECO:0007669"/>
    <property type="project" value="UniProtKB-SubCell"/>
</dbReference>
<feature type="transmembrane region" description="Helical" evidence="10">
    <location>
        <begin position="610"/>
        <end position="628"/>
    </location>
</feature>
<dbReference type="GO" id="GO:0015232">
    <property type="term" value="F:heme transmembrane transporter activity"/>
    <property type="evidence" value="ECO:0007669"/>
    <property type="project" value="InterPro"/>
</dbReference>
<dbReference type="PRINTS" id="PR01410">
    <property type="entry name" value="CCBIOGENESIS"/>
</dbReference>
<comment type="similarity">
    <text evidence="2">Belongs to the CcmF/CycK/Ccl1/NrfE/CcsA family.</text>
</comment>
<keyword evidence="6" id="KW-0201">Cytochrome c-type biogenesis</keyword>
<feature type="transmembrane region" description="Helical" evidence="10">
    <location>
        <begin position="427"/>
        <end position="445"/>
    </location>
</feature>
<dbReference type="PANTHER" id="PTHR43653">
    <property type="entry name" value="CYTOCHROME C ASSEMBLY PROTEIN-RELATED"/>
    <property type="match status" value="1"/>
</dbReference>
<dbReference type="Pfam" id="PF01578">
    <property type="entry name" value="Cytochrom_C_asm"/>
    <property type="match status" value="1"/>
</dbReference>
<gene>
    <name evidence="13" type="ORF">METZ01_LOCUS45961</name>
</gene>
<feature type="transmembrane region" description="Helical" evidence="10">
    <location>
        <begin position="211"/>
        <end position="230"/>
    </location>
</feature>
<evidence type="ECO:0000256" key="9">
    <source>
        <dbReference type="ARBA" id="ARBA00037230"/>
    </source>
</evidence>
<dbReference type="InterPro" id="IPR032523">
    <property type="entry name" value="CcmF_C"/>
</dbReference>
<feature type="transmembrane region" description="Helical" evidence="10">
    <location>
        <begin position="312"/>
        <end position="332"/>
    </location>
</feature>
<dbReference type="NCBIfam" id="TIGR00353">
    <property type="entry name" value="nrfE"/>
    <property type="match status" value="1"/>
</dbReference>
<dbReference type="Pfam" id="PF16327">
    <property type="entry name" value="CcmF_C"/>
    <property type="match status" value="1"/>
</dbReference>
<dbReference type="NCBIfam" id="NF007691">
    <property type="entry name" value="PRK10369.1"/>
    <property type="match status" value="1"/>
</dbReference>
<feature type="transmembrane region" description="Helical" evidence="10">
    <location>
        <begin position="177"/>
        <end position="199"/>
    </location>
</feature>